<dbReference type="EMBL" id="CP139779">
    <property type="protein sequence ID" value="WQB70628.1"/>
    <property type="molecule type" value="Genomic_DNA"/>
</dbReference>
<sequence>MSDATAEHELRRLRERAWGPGADLDADPEALERLRALEAAVRAKDERPDGAAKASSVAGTPAAPRPVSQASAAAPASPSETTTAAPARLTATTPDAERPSPTTAGTETPPPTADADAAASPVPHAEERPPLRAWFPRRRVPWVASVVAAAAIGAVIAVAGATTVERTGGGQQVGTLATDPAFTPPDFLGIPAESLRGFDEFYGLTVFTSKEEWIGGGTDECLLVVGDGGEAQRQVFLGCGVGAFSASVSFRVQPGMPAELLERYPEGTPLRFERQGSDVRVLAGDAP</sequence>
<accession>A0ABZ0VAI4</accession>
<evidence type="ECO:0000313" key="3">
    <source>
        <dbReference type="EMBL" id="WQB70628.1"/>
    </source>
</evidence>
<keyword evidence="2" id="KW-1133">Transmembrane helix</keyword>
<keyword evidence="4" id="KW-1185">Reference proteome</keyword>
<feature type="region of interest" description="Disordered" evidence="1">
    <location>
        <begin position="41"/>
        <end position="125"/>
    </location>
</feature>
<organism evidence="3 4">
    <name type="scientific">Microbacterium invictum</name>
    <dbReference type="NCBI Taxonomy" id="515415"/>
    <lineage>
        <taxon>Bacteria</taxon>
        <taxon>Bacillati</taxon>
        <taxon>Actinomycetota</taxon>
        <taxon>Actinomycetes</taxon>
        <taxon>Micrococcales</taxon>
        <taxon>Microbacteriaceae</taxon>
        <taxon>Microbacterium</taxon>
    </lineage>
</organism>
<feature type="transmembrane region" description="Helical" evidence="2">
    <location>
        <begin position="140"/>
        <end position="161"/>
    </location>
</feature>
<gene>
    <name evidence="3" type="ORF">T9R20_01320</name>
</gene>
<name>A0ABZ0VAI4_9MICO</name>
<dbReference type="Proteomes" id="UP001324533">
    <property type="component" value="Chromosome"/>
</dbReference>
<feature type="compositionally biased region" description="Low complexity" evidence="1">
    <location>
        <begin position="61"/>
        <end position="123"/>
    </location>
</feature>
<evidence type="ECO:0000256" key="1">
    <source>
        <dbReference type="SAM" id="MobiDB-lite"/>
    </source>
</evidence>
<keyword evidence="2" id="KW-0812">Transmembrane</keyword>
<dbReference type="RefSeq" id="WP_322410768.1">
    <property type="nucleotide sequence ID" value="NZ_CP139779.1"/>
</dbReference>
<proteinExistence type="predicted"/>
<evidence type="ECO:0000256" key="2">
    <source>
        <dbReference type="SAM" id="Phobius"/>
    </source>
</evidence>
<evidence type="ECO:0000313" key="4">
    <source>
        <dbReference type="Proteomes" id="UP001324533"/>
    </source>
</evidence>
<keyword evidence="2" id="KW-0472">Membrane</keyword>
<feature type="region of interest" description="Disordered" evidence="1">
    <location>
        <begin position="1"/>
        <end position="25"/>
    </location>
</feature>
<feature type="compositionally biased region" description="Basic and acidic residues" evidence="1">
    <location>
        <begin position="1"/>
        <end position="17"/>
    </location>
</feature>
<protein>
    <submittedName>
        <fullName evidence="3">Uncharacterized protein</fullName>
    </submittedName>
</protein>
<feature type="compositionally biased region" description="Basic and acidic residues" evidence="1">
    <location>
        <begin position="41"/>
        <end position="50"/>
    </location>
</feature>
<reference evidence="3 4" key="1">
    <citation type="submission" date="2023-06" db="EMBL/GenBank/DDBJ databases">
        <title>Rock-solubilizing bacteria, Microbacterium invictum, promotes re-establishment of vegetation in rocky wasteland by accelerating rock bio-weathering and reshaping soil bacterial community.</title>
        <authorList>
            <person name="Liu C."/>
        </authorList>
    </citation>
    <scope>NUCLEOTIDE SEQUENCE [LARGE SCALE GENOMIC DNA]</scope>
    <source>
        <strain evidence="3 4">X-18</strain>
    </source>
</reference>